<reference evidence="2 3" key="1">
    <citation type="submission" date="2023-02" db="EMBL/GenBank/DDBJ databases">
        <title>Genome sequence of Sphingobacterium sp. KACC 22765.</title>
        <authorList>
            <person name="Kim S."/>
            <person name="Heo J."/>
            <person name="Kwon S.-W."/>
        </authorList>
    </citation>
    <scope>NUCLEOTIDE SEQUENCE [LARGE SCALE GENOMIC DNA]</scope>
    <source>
        <strain evidence="2 3">KACC 22765</strain>
    </source>
</reference>
<evidence type="ECO:0000313" key="2">
    <source>
        <dbReference type="EMBL" id="WDF67423.1"/>
    </source>
</evidence>
<organism evidence="2 3">
    <name type="scientific">Sphingobacterium oryzagri</name>
    <dbReference type="NCBI Taxonomy" id="3025669"/>
    <lineage>
        <taxon>Bacteria</taxon>
        <taxon>Pseudomonadati</taxon>
        <taxon>Bacteroidota</taxon>
        <taxon>Sphingobacteriia</taxon>
        <taxon>Sphingobacteriales</taxon>
        <taxon>Sphingobacteriaceae</taxon>
        <taxon>Sphingobacterium</taxon>
    </lineage>
</organism>
<keyword evidence="3" id="KW-1185">Reference proteome</keyword>
<dbReference type="Proteomes" id="UP001221558">
    <property type="component" value="Chromosome"/>
</dbReference>
<name>A0ABY7WGB9_9SPHI</name>
<dbReference type="InterPro" id="IPR000595">
    <property type="entry name" value="cNMP-bd_dom"/>
</dbReference>
<dbReference type="Gene3D" id="2.60.120.10">
    <property type="entry name" value="Jelly Rolls"/>
    <property type="match status" value="1"/>
</dbReference>
<dbReference type="SMART" id="SM00100">
    <property type="entry name" value="cNMP"/>
    <property type="match status" value="1"/>
</dbReference>
<evidence type="ECO:0000259" key="1">
    <source>
        <dbReference type="SMART" id="SM00100"/>
    </source>
</evidence>
<dbReference type="EMBL" id="CP117880">
    <property type="protein sequence ID" value="WDF67423.1"/>
    <property type="molecule type" value="Genomic_DNA"/>
</dbReference>
<gene>
    <name evidence="2" type="ORF">PQ465_14045</name>
</gene>
<dbReference type="SUPFAM" id="SSF51206">
    <property type="entry name" value="cAMP-binding domain-like"/>
    <property type="match status" value="1"/>
</dbReference>
<accession>A0ABY7WGB9</accession>
<feature type="domain" description="Cyclic nucleotide-binding" evidence="1">
    <location>
        <begin position="25"/>
        <end position="147"/>
    </location>
</feature>
<dbReference type="InterPro" id="IPR018490">
    <property type="entry name" value="cNMP-bd_dom_sf"/>
</dbReference>
<dbReference type="RefSeq" id="WP_274266152.1">
    <property type="nucleotide sequence ID" value="NZ_CP117880.1"/>
</dbReference>
<evidence type="ECO:0000313" key="3">
    <source>
        <dbReference type="Proteomes" id="UP001221558"/>
    </source>
</evidence>
<sequence>MKRKNERKYHYFYVMNANFKAYCQKHGALSEAEIDLFYRFFTERKYKRNTILLRDGEVAHEVYFVLSGFLRQYFYNEDGLEKTCNFAFEAEFITDLESFSRQAKAATNVMTMEASTVLVISCKDLATAIGTSPAIAELCKTIVENVATENIRRIQSLLSSSPEKQYVDLVQSKPQIAQRVPQRYFAQYLGLAPESLSRIRKRMLRTEKP</sequence>
<dbReference type="InterPro" id="IPR014710">
    <property type="entry name" value="RmlC-like_jellyroll"/>
</dbReference>
<dbReference type="CDD" id="cd00038">
    <property type="entry name" value="CAP_ED"/>
    <property type="match status" value="1"/>
</dbReference>
<proteinExistence type="predicted"/>
<dbReference type="Pfam" id="PF00027">
    <property type="entry name" value="cNMP_binding"/>
    <property type="match status" value="1"/>
</dbReference>
<protein>
    <submittedName>
        <fullName evidence="2">Crp/Fnr family transcriptional regulator</fullName>
    </submittedName>
</protein>